<organism evidence="1 2">
    <name type="scientific">Caloramator proteoclasticus DSM 10124</name>
    <dbReference type="NCBI Taxonomy" id="1121262"/>
    <lineage>
        <taxon>Bacteria</taxon>
        <taxon>Bacillati</taxon>
        <taxon>Bacillota</taxon>
        <taxon>Clostridia</taxon>
        <taxon>Eubacteriales</taxon>
        <taxon>Clostridiaceae</taxon>
        <taxon>Caloramator</taxon>
    </lineage>
</organism>
<dbReference type="Pfam" id="PF05521">
    <property type="entry name" value="Phage_HCP"/>
    <property type="match status" value="1"/>
</dbReference>
<dbReference type="InterPro" id="IPR008767">
    <property type="entry name" value="Phage_SPP1_head-tail_adaptor"/>
</dbReference>
<evidence type="ECO:0000313" key="1">
    <source>
        <dbReference type="EMBL" id="SHF50478.1"/>
    </source>
</evidence>
<keyword evidence="2" id="KW-1185">Reference proteome</keyword>
<evidence type="ECO:0000313" key="2">
    <source>
        <dbReference type="Proteomes" id="UP000184423"/>
    </source>
</evidence>
<dbReference type="Proteomes" id="UP000184423">
    <property type="component" value="Unassembled WGS sequence"/>
</dbReference>
<sequence length="108" mass="12686">MNIGDMKHRITIQKPVVIIDESGFEKETWEDFKTVWAFISNLHGREYFEAATVNAEKTIKFTIRFIDGIDNSMRISFKGKQYEITFVDNIKYENRFLEIKALEVESIG</sequence>
<dbReference type="AlphaFoldDB" id="A0A1M5C6U7"/>
<dbReference type="EMBL" id="FQVG01000102">
    <property type="protein sequence ID" value="SHF50478.1"/>
    <property type="molecule type" value="Genomic_DNA"/>
</dbReference>
<proteinExistence type="predicted"/>
<dbReference type="Gene3D" id="2.40.10.270">
    <property type="entry name" value="Bacteriophage SPP1 head-tail adaptor protein"/>
    <property type="match status" value="1"/>
</dbReference>
<accession>A0A1M5C6U7</accession>
<protein>
    <submittedName>
        <fullName evidence="1">Phage head-tail adaptor, putative, SPP1 family</fullName>
    </submittedName>
</protein>
<gene>
    <name evidence="1" type="ORF">SAMN02746091_02665</name>
</gene>
<reference evidence="2" key="1">
    <citation type="submission" date="2016-11" db="EMBL/GenBank/DDBJ databases">
        <authorList>
            <person name="Varghese N."/>
            <person name="Submissions S."/>
        </authorList>
    </citation>
    <scope>NUCLEOTIDE SEQUENCE [LARGE SCALE GENOMIC DNA]</scope>
    <source>
        <strain evidence="2">DSM 10124</strain>
    </source>
</reference>
<name>A0A1M5C6U7_9CLOT</name>
<dbReference type="NCBIfam" id="TIGR01563">
    <property type="entry name" value="gp16_SPP1"/>
    <property type="match status" value="1"/>
</dbReference>
<dbReference type="InterPro" id="IPR038666">
    <property type="entry name" value="SSP1_head-tail_sf"/>
</dbReference>